<feature type="compositionally biased region" description="Acidic residues" evidence="1">
    <location>
        <begin position="101"/>
        <end position="120"/>
    </location>
</feature>
<evidence type="ECO:0000313" key="2">
    <source>
        <dbReference type="EMBL" id="RKF73583.1"/>
    </source>
</evidence>
<name>A0A420IGE5_9PEZI</name>
<feature type="compositionally biased region" description="Polar residues" evidence="1">
    <location>
        <begin position="140"/>
        <end position="164"/>
    </location>
</feature>
<evidence type="ECO:0000256" key="1">
    <source>
        <dbReference type="SAM" id="MobiDB-lite"/>
    </source>
</evidence>
<dbReference type="Proteomes" id="UP000285326">
    <property type="component" value="Unassembled WGS sequence"/>
</dbReference>
<feature type="compositionally biased region" description="Polar residues" evidence="1">
    <location>
        <begin position="171"/>
        <end position="181"/>
    </location>
</feature>
<feature type="compositionally biased region" description="Polar residues" evidence="1">
    <location>
        <begin position="75"/>
        <end position="84"/>
    </location>
</feature>
<sequence length="241" mass="26895">MMDPPHSSSSISSSPTGFSNNGRDNSRNLRSSRNKTHSTEKDLNLNSSSPPSLTHSPDMPDKSTGRAKTRRQPLSPCSFSTAQLKSLLPRRRRRIGQDIQENTDSENEIDISELASDEDELTHLIVNPRSRKRSHRLSVTAPNRSSVSNRKLASKSSEVPNNLRTYGPRRSIQSDPSNNIEIGSHTVPSIEHDKLSETNLKSQRVSSKELKKAAQKFHEVDKWELEFEDATGSSASPRDAR</sequence>
<protein>
    <submittedName>
        <fullName evidence="2">Uncharacterized protein</fullName>
    </submittedName>
</protein>
<reference evidence="2 3" key="1">
    <citation type="journal article" date="2018" name="BMC Genomics">
        <title>Comparative genome analyses reveal sequence features reflecting distinct modes of host-adaptation between dicot and monocot powdery mildew.</title>
        <authorList>
            <person name="Wu Y."/>
            <person name="Ma X."/>
            <person name="Pan Z."/>
            <person name="Kale S.D."/>
            <person name="Song Y."/>
            <person name="King H."/>
            <person name="Zhang Q."/>
            <person name="Presley C."/>
            <person name="Deng X."/>
            <person name="Wei C.I."/>
            <person name="Xiao S."/>
        </authorList>
    </citation>
    <scope>NUCLEOTIDE SEQUENCE [LARGE SCALE GENOMIC DNA]</scope>
    <source>
        <strain evidence="2">UMSG1</strain>
    </source>
</reference>
<proteinExistence type="predicted"/>
<evidence type="ECO:0000313" key="3">
    <source>
        <dbReference type="Proteomes" id="UP000285326"/>
    </source>
</evidence>
<accession>A0A420IGE5</accession>
<feature type="compositionally biased region" description="Low complexity" evidence="1">
    <location>
        <begin position="7"/>
        <end position="29"/>
    </location>
</feature>
<dbReference type="EMBL" id="MCBS01024367">
    <property type="protein sequence ID" value="RKF73583.1"/>
    <property type="molecule type" value="Genomic_DNA"/>
</dbReference>
<organism evidence="2 3">
    <name type="scientific">Golovinomyces cichoracearum</name>
    <dbReference type="NCBI Taxonomy" id="62708"/>
    <lineage>
        <taxon>Eukaryota</taxon>
        <taxon>Fungi</taxon>
        <taxon>Dikarya</taxon>
        <taxon>Ascomycota</taxon>
        <taxon>Pezizomycotina</taxon>
        <taxon>Leotiomycetes</taxon>
        <taxon>Erysiphales</taxon>
        <taxon>Erysiphaceae</taxon>
        <taxon>Golovinomyces</taxon>
    </lineage>
</organism>
<feature type="compositionally biased region" description="Low complexity" evidence="1">
    <location>
        <begin position="44"/>
        <end position="53"/>
    </location>
</feature>
<gene>
    <name evidence="2" type="ORF">GcM1_243059</name>
</gene>
<dbReference type="AlphaFoldDB" id="A0A420IGE5"/>
<comment type="caution">
    <text evidence="2">The sequence shown here is derived from an EMBL/GenBank/DDBJ whole genome shotgun (WGS) entry which is preliminary data.</text>
</comment>
<feature type="region of interest" description="Disordered" evidence="1">
    <location>
        <begin position="1"/>
        <end position="206"/>
    </location>
</feature>